<feature type="transmembrane region" description="Helical" evidence="2">
    <location>
        <begin position="281"/>
        <end position="304"/>
    </location>
</feature>
<dbReference type="Proteomes" id="UP000247498">
    <property type="component" value="Unassembled WGS sequence"/>
</dbReference>
<accession>A0A2V0NZW2</accession>
<reference evidence="4 5" key="1">
    <citation type="journal article" date="2018" name="Sci. Rep.">
        <title>Raphidocelis subcapitata (=Pseudokirchneriella subcapitata) provides an insight into genome evolution and environmental adaptations in the Sphaeropleales.</title>
        <authorList>
            <person name="Suzuki S."/>
            <person name="Yamaguchi H."/>
            <person name="Nakajima N."/>
            <person name="Kawachi M."/>
        </authorList>
    </citation>
    <scope>NUCLEOTIDE SEQUENCE [LARGE SCALE GENOMIC DNA]</scope>
    <source>
        <strain evidence="4 5">NIES-35</strain>
    </source>
</reference>
<organism evidence="4 5">
    <name type="scientific">Raphidocelis subcapitata</name>
    <dbReference type="NCBI Taxonomy" id="307507"/>
    <lineage>
        <taxon>Eukaryota</taxon>
        <taxon>Viridiplantae</taxon>
        <taxon>Chlorophyta</taxon>
        <taxon>core chlorophytes</taxon>
        <taxon>Chlorophyceae</taxon>
        <taxon>CS clade</taxon>
        <taxon>Sphaeropleales</taxon>
        <taxon>Selenastraceae</taxon>
        <taxon>Raphidocelis</taxon>
    </lineage>
</organism>
<feature type="transmembrane region" description="Helical" evidence="2">
    <location>
        <begin position="248"/>
        <end position="269"/>
    </location>
</feature>
<keyword evidence="2" id="KW-0472">Membrane</keyword>
<dbReference type="PROSITE" id="PS51257">
    <property type="entry name" value="PROKAR_LIPOPROTEIN"/>
    <property type="match status" value="1"/>
</dbReference>
<feature type="transmembrane region" description="Helical" evidence="2">
    <location>
        <begin position="324"/>
        <end position="344"/>
    </location>
</feature>
<keyword evidence="3" id="KW-0732">Signal</keyword>
<dbReference type="InParanoid" id="A0A2V0NZW2"/>
<evidence type="ECO:0000313" key="4">
    <source>
        <dbReference type="EMBL" id="GBF93178.1"/>
    </source>
</evidence>
<comment type="caution">
    <text evidence="4">The sequence shown here is derived from an EMBL/GenBank/DDBJ whole genome shotgun (WGS) entry which is preliminary data.</text>
</comment>
<dbReference type="EMBL" id="BDRX01000038">
    <property type="protein sequence ID" value="GBF93178.1"/>
    <property type="molecule type" value="Genomic_DNA"/>
</dbReference>
<evidence type="ECO:0000256" key="1">
    <source>
        <dbReference type="SAM" id="MobiDB-lite"/>
    </source>
</evidence>
<evidence type="ECO:0000256" key="3">
    <source>
        <dbReference type="SAM" id="SignalP"/>
    </source>
</evidence>
<dbReference type="AlphaFoldDB" id="A0A2V0NZW2"/>
<sequence length="362" mass="34809">MAPRPAILVLVAIAAAGCCGIPAHAASVVPDRAPLADRAAPRAGAGAGDPRAALSPAVRDALAAWAATCEAGVGGARRPLLIAAPDGAPPPRRRTDGEPPLSLAPPAAGAPPPPPAAALAVRTVNALLLAAEGALLRGRRFFAMRLEFQDLRAAAAAAAGAGAACGPRGQPGPPRPAPDAARAAAAAAAAAAAPLAVFDASAATITVDSRALGPLAAAARGAPEQAAAAARLAGAAVSSAAAARAGPLAAALPALAAAAAAGVPAALLAAPAAAGALGASVWFCIACVAALGLLCPLIINYMLGEAAQLACEKLSLDTDQCLDLFVGALAVALVLSLLSAVPIFKACRLSECAQHSKHAAAE</sequence>
<protein>
    <submittedName>
        <fullName evidence="4">Uncharacterized protein</fullName>
    </submittedName>
</protein>
<name>A0A2V0NZW2_9CHLO</name>
<proteinExistence type="predicted"/>
<feature type="chain" id="PRO_5015943947" evidence="3">
    <location>
        <begin position="26"/>
        <end position="362"/>
    </location>
</feature>
<feature type="region of interest" description="Disordered" evidence="1">
    <location>
        <begin position="81"/>
        <end position="115"/>
    </location>
</feature>
<keyword evidence="5" id="KW-1185">Reference proteome</keyword>
<keyword evidence="2" id="KW-0812">Transmembrane</keyword>
<feature type="signal peptide" evidence="3">
    <location>
        <begin position="1"/>
        <end position="25"/>
    </location>
</feature>
<keyword evidence="2" id="KW-1133">Transmembrane helix</keyword>
<evidence type="ECO:0000256" key="2">
    <source>
        <dbReference type="SAM" id="Phobius"/>
    </source>
</evidence>
<dbReference type="OrthoDB" id="551924at2759"/>
<gene>
    <name evidence="4" type="ORF">Rsub_05910</name>
</gene>
<evidence type="ECO:0000313" key="5">
    <source>
        <dbReference type="Proteomes" id="UP000247498"/>
    </source>
</evidence>